<name>A0ABT0PN52_9FLAO</name>
<dbReference type="Pfam" id="PF00144">
    <property type="entry name" value="Beta-lactamase"/>
    <property type="match status" value="1"/>
</dbReference>
<dbReference type="InterPro" id="IPR012338">
    <property type="entry name" value="Beta-lactam/transpept-like"/>
</dbReference>
<dbReference type="EMBL" id="JAMFMA010000001">
    <property type="protein sequence ID" value="MCL6272822.1"/>
    <property type="molecule type" value="Genomic_DNA"/>
</dbReference>
<gene>
    <name evidence="3" type="ORF">M3P19_02320</name>
</gene>
<dbReference type="PANTHER" id="PTHR46825:SF9">
    <property type="entry name" value="BETA-LACTAMASE-RELATED DOMAIN-CONTAINING PROTEIN"/>
    <property type="match status" value="1"/>
</dbReference>
<accession>A0ABT0PN52</accession>
<evidence type="ECO:0000313" key="3">
    <source>
        <dbReference type="EMBL" id="MCL6272822.1"/>
    </source>
</evidence>
<dbReference type="PANTHER" id="PTHR46825">
    <property type="entry name" value="D-ALANYL-D-ALANINE-CARBOXYPEPTIDASE/ENDOPEPTIDASE AMPH"/>
    <property type="match status" value="1"/>
</dbReference>
<dbReference type="InterPro" id="IPR050491">
    <property type="entry name" value="AmpC-like"/>
</dbReference>
<keyword evidence="4" id="KW-1185">Reference proteome</keyword>
<dbReference type="RefSeq" id="WP_249656004.1">
    <property type="nucleotide sequence ID" value="NZ_JAMFMA010000001.1"/>
</dbReference>
<feature type="chain" id="PRO_5045602066" evidence="1">
    <location>
        <begin position="21"/>
        <end position="361"/>
    </location>
</feature>
<comment type="caution">
    <text evidence="3">The sequence shown here is derived from an EMBL/GenBank/DDBJ whole genome shotgun (WGS) entry which is preliminary data.</text>
</comment>
<dbReference type="Gene3D" id="3.40.710.10">
    <property type="entry name" value="DD-peptidase/beta-lactamase superfamily"/>
    <property type="match status" value="1"/>
</dbReference>
<evidence type="ECO:0000313" key="4">
    <source>
        <dbReference type="Proteomes" id="UP001203607"/>
    </source>
</evidence>
<dbReference type="InterPro" id="IPR001466">
    <property type="entry name" value="Beta-lactam-related"/>
</dbReference>
<organism evidence="3 4">
    <name type="scientific">Flagellimonas spongiicola</name>
    <dbReference type="NCBI Taxonomy" id="2942208"/>
    <lineage>
        <taxon>Bacteria</taxon>
        <taxon>Pseudomonadati</taxon>
        <taxon>Bacteroidota</taxon>
        <taxon>Flavobacteriia</taxon>
        <taxon>Flavobacteriales</taxon>
        <taxon>Flavobacteriaceae</taxon>
        <taxon>Flagellimonas</taxon>
    </lineage>
</organism>
<sequence length="361" mass="40540">MKLSNAITSLLLILSCGVLPAQKKEKTAVQIQDLVQQYYQNKKFNGSVLVAKEGKIIYAGGFGYASTTKNEKNTGNTKFLIGSTTKSFTATAVLQCVEQGLLDLHAPIQNYLPELSNKVGSLTLHHLMKNASGLPVHLNRVTQLEYRDITSTELLDIYSQLELSFTPGSRFEYSNLNYQLCALIVERISQLSYKQYLQKFIFNPLQMDSSGVQRTMDIIPDRALGYQVENLGLLPAPKNYLAYAMGGGDIYSTVLDILKWDQSLYDEDLLNTKSKELLFDGNPEKYGGYGYGFKVKGYARKHSKMGKLVRHGGSMYGFVCNIHRYLDDKVTIIILGNIRPYPVMGITTKIEKLLLTNNFFD</sequence>
<evidence type="ECO:0000259" key="2">
    <source>
        <dbReference type="Pfam" id="PF00144"/>
    </source>
</evidence>
<dbReference type="PROSITE" id="PS51257">
    <property type="entry name" value="PROKAR_LIPOPROTEIN"/>
    <property type="match status" value="1"/>
</dbReference>
<proteinExistence type="predicted"/>
<dbReference type="Proteomes" id="UP001203607">
    <property type="component" value="Unassembled WGS sequence"/>
</dbReference>
<feature type="domain" description="Beta-lactamase-related" evidence="2">
    <location>
        <begin position="32"/>
        <end position="341"/>
    </location>
</feature>
<protein>
    <submittedName>
        <fullName evidence="3">Beta-lactamase family protein</fullName>
    </submittedName>
</protein>
<reference evidence="3 4" key="1">
    <citation type="submission" date="2022-05" db="EMBL/GenBank/DDBJ databases">
        <authorList>
            <person name="Park J.-S."/>
        </authorList>
    </citation>
    <scope>NUCLEOTIDE SEQUENCE [LARGE SCALE GENOMIC DNA]</scope>
    <source>
        <strain evidence="3 4">2012CJ35-5</strain>
    </source>
</reference>
<keyword evidence="1" id="KW-0732">Signal</keyword>
<dbReference type="SUPFAM" id="SSF56601">
    <property type="entry name" value="beta-lactamase/transpeptidase-like"/>
    <property type="match status" value="1"/>
</dbReference>
<feature type="signal peptide" evidence="1">
    <location>
        <begin position="1"/>
        <end position="20"/>
    </location>
</feature>
<evidence type="ECO:0000256" key="1">
    <source>
        <dbReference type="SAM" id="SignalP"/>
    </source>
</evidence>